<gene>
    <name evidence="1" type="ORF">EZS28_014587</name>
</gene>
<evidence type="ECO:0000313" key="1">
    <source>
        <dbReference type="EMBL" id="KAA6389885.1"/>
    </source>
</evidence>
<comment type="caution">
    <text evidence="1">The sequence shown here is derived from an EMBL/GenBank/DDBJ whole genome shotgun (WGS) entry which is preliminary data.</text>
</comment>
<protein>
    <submittedName>
        <fullName evidence="1">Uncharacterized protein</fullName>
    </submittedName>
</protein>
<dbReference type="Proteomes" id="UP000324800">
    <property type="component" value="Unassembled WGS sequence"/>
</dbReference>
<dbReference type="EMBL" id="SNRW01003420">
    <property type="protein sequence ID" value="KAA6389885.1"/>
    <property type="molecule type" value="Genomic_DNA"/>
</dbReference>
<proteinExistence type="predicted"/>
<organism evidence="1 2">
    <name type="scientific">Streblomastix strix</name>
    <dbReference type="NCBI Taxonomy" id="222440"/>
    <lineage>
        <taxon>Eukaryota</taxon>
        <taxon>Metamonada</taxon>
        <taxon>Preaxostyla</taxon>
        <taxon>Oxymonadida</taxon>
        <taxon>Streblomastigidae</taxon>
        <taxon>Streblomastix</taxon>
    </lineage>
</organism>
<dbReference type="AlphaFoldDB" id="A0A5J4W5B5"/>
<reference evidence="1 2" key="1">
    <citation type="submission" date="2019-03" db="EMBL/GenBank/DDBJ databases">
        <title>Single cell metagenomics reveals metabolic interactions within the superorganism composed of flagellate Streblomastix strix and complex community of Bacteroidetes bacteria on its surface.</title>
        <authorList>
            <person name="Treitli S.C."/>
            <person name="Kolisko M."/>
            <person name="Husnik F."/>
            <person name="Keeling P."/>
            <person name="Hampl V."/>
        </authorList>
    </citation>
    <scope>NUCLEOTIDE SEQUENCE [LARGE SCALE GENOMIC DNA]</scope>
    <source>
        <strain evidence="1">ST1C</strain>
    </source>
</reference>
<accession>A0A5J4W5B5</accession>
<sequence>MTHASGQNAQVLFTHLRDRSGLVWTSNEPLIDYRDANVKDTNVSASNCEITKINADARRALKKMPMQEIQFFIMRILELLTGQNAFAIDFWASSIALAQIPDYKAQTLHASKVTRHVDIPSHQVLNNATNS</sequence>
<evidence type="ECO:0000313" key="2">
    <source>
        <dbReference type="Proteomes" id="UP000324800"/>
    </source>
</evidence>
<name>A0A5J4W5B5_9EUKA</name>